<dbReference type="CDD" id="cd07305">
    <property type="entry name" value="Porin3_Tom40"/>
    <property type="match status" value="1"/>
</dbReference>
<evidence type="ECO:0000256" key="1">
    <source>
        <dbReference type="ARBA" id="ARBA00004374"/>
    </source>
</evidence>
<dbReference type="GO" id="GO:0006811">
    <property type="term" value="P:monoatomic ion transport"/>
    <property type="evidence" value="ECO:0007669"/>
    <property type="project" value="UniProtKB-KW"/>
</dbReference>
<feature type="region of interest" description="Disordered" evidence="13">
    <location>
        <begin position="14"/>
        <end position="47"/>
    </location>
</feature>
<accession>A0A7S1WZK8</accession>
<protein>
    <recommendedName>
        <fullName evidence="15">Mitochondrial import receptor subunit TOM40</fullName>
    </recommendedName>
</protein>
<evidence type="ECO:0000256" key="2">
    <source>
        <dbReference type="ARBA" id="ARBA00010510"/>
    </source>
</evidence>
<dbReference type="InterPro" id="IPR023614">
    <property type="entry name" value="Porin_dom_sf"/>
</dbReference>
<dbReference type="EMBL" id="HBGG01003782">
    <property type="protein sequence ID" value="CAD9199551.1"/>
    <property type="molecule type" value="Transcribed_RNA"/>
</dbReference>
<evidence type="ECO:0000256" key="8">
    <source>
        <dbReference type="ARBA" id="ARBA00022990"/>
    </source>
</evidence>
<dbReference type="PANTHER" id="PTHR10802">
    <property type="entry name" value="MITOCHONDRIAL IMPORT RECEPTOR SUBUNIT TOM40"/>
    <property type="match status" value="1"/>
</dbReference>
<dbReference type="Pfam" id="PF01459">
    <property type="entry name" value="Porin_3"/>
    <property type="match status" value="1"/>
</dbReference>
<evidence type="ECO:0000256" key="13">
    <source>
        <dbReference type="SAM" id="MobiDB-lite"/>
    </source>
</evidence>
<evidence type="ECO:0000256" key="10">
    <source>
        <dbReference type="ARBA" id="ARBA00023128"/>
    </source>
</evidence>
<evidence type="ECO:0000256" key="3">
    <source>
        <dbReference type="ARBA" id="ARBA00022448"/>
    </source>
</evidence>
<dbReference type="GO" id="GO:0030150">
    <property type="term" value="P:protein import into mitochondrial matrix"/>
    <property type="evidence" value="ECO:0007669"/>
    <property type="project" value="InterPro"/>
</dbReference>
<proteinExistence type="inferred from homology"/>
<keyword evidence="3" id="KW-0813">Transport</keyword>
<evidence type="ECO:0000256" key="11">
    <source>
        <dbReference type="ARBA" id="ARBA00023136"/>
    </source>
</evidence>
<dbReference type="InterPro" id="IPR037930">
    <property type="entry name" value="Tom40"/>
</dbReference>
<evidence type="ECO:0000256" key="6">
    <source>
        <dbReference type="ARBA" id="ARBA00022787"/>
    </source>
</evidence>
<dbReference type="GO" id="GO:0005741">
    <property type="term" value="C:mitochondrial outer membrane"/>
    <property type="evidence" value="ECO:0007669"/>
    <property type="project" value="UniProtKB-SubCell"/>
</dbReference>
<keyword evidence="8" id="KW-0007">Acetylation</keyword>
<reference evidence="14" key="1">
    <citation type="submission" date="2021-01" db="EMBL/GenBank/DDBJ databases">
        <authorList>
            <person name="Corre E."/>
            <person name="Pelletier E."/>
            <person name="Niang G."/>
            <person name="Scheremetjew M."/>
            <person name="Finn R."/>
            <person name="Kale V."/>
            <person name="Holt S."/>
            <person name="Cochrane G."/>
            <person name="Meng A."/>
            <person name="Brown T."/>
            <person name="Cohen L."/>
        </authorList>
    </citation>
    <scope>NUCLEOTIDE SEQUENCE</scope>
    <source>
        <strain evidence="14">PLY429</strain>
    </source>
</reference>
<evidence type="ECO:0000313" key="14">
    <source>
        <dbReference type="EMBL" id="CAD9199551.1"/>
    </source>
</evidence>
<keyword evidence="7" id="KW-0653">Protein transport</keyword>
<keyword evidence="10" id="KW-0496">Mitochondrion</keyword>
<dbReference type="InterPro" id="IPR027246">
    <property type="entry name" value="Porin_Euk/Tom40"/>
</dbReference>
<dbReference type="Gene3D" id="2.40.160.10">
    <property type="entry name" value="Porin"/>
    <property type="match status" value="1"/>
</dbReference>
<evidence type="ECO:0008006" key="15">
    <source>
        <dbReference type="Google" id="ProtNLM"/>
    </source>
</evidence>
<comment type="function">
    <text evidence="12">Central component of the receptor complex responsible for the recognition and translocation of cytosolically synthesized mitochondrial preproteins. Together with TOM22 functions as the transit peptide receptor at the surface of the mitochondrion outer membrane and facilitates the movement of preproteins into the translocation pore. Directly involved in the pore formation.</text>
</comment>
<dbReference type="GO" id="GO:0008320">
    <property type="term" value="F:protein transmembrane transporter activity"/>
    <property type="evidence" value="ECO:0007669"/>
    <property type="project" value="InterPro"/>
</dbReference>
<keyword evidence="6" id="KW-1000">Mitochondrion outer membrane</keyword>
<evidence type="ECO:0000256" key="5">
    <source>
        <dbReference type="ARBA" id="ARBA00022692"/>
    </source>
</evidence>
<evidence type="ECO:0000256" key="12">
    <source>
        <dbReference type="ARBA" id="ARBA00058612"/>
    </source>
</evidence>
<name>A0A7S1WZK8_9CHLO</name>
<keyword evidence="11" id="KW-0472">Membrane</keyword>
<evidence type="ECO:0000256" key="4">
    <source>
        <dbReference type="ARBA" id="ARBA00022452"/>
    </source>
</evidence>
<keyword evidence="9" id="KW-0406">Ion transport</keyword>
<keyword evidence="5" id="KW-0812">Transmembrane</keyword>
<dbReference type="FunFam" id="2.40.160.10:FF:000010">
    <property type="entry name" value="Mitochondrial import receptor subunit TOM40-1"/>
    <property type="match status" value="1"/>
</dbReference>
<comment type="similarity">
    <text evidence="2">Belongs to the Tom40 family.</text>
</comment>
<dbReference type="AlphaFoldDB" id="A0A7S1WZK8"/>
<organism evidence="14">
    <name type="scientific">Tetraselmis chuii</name>
    <dbReference type="NCBI Taxonomy" id="63592"/>
    <lineage>
        <taxon>Eukaryota</taxon>
        <taxon>Viridiplantae</taxon>
        <taxon>Chlorophyta</taxon>
        <taxon>core chlorophytes</taxon>
        <taxon>Chlorodendrophyceae</taxon>
        <taxon>Chlorodendrales</taxon>
        <taxon>Chlorodendraceae</taxon>
        <taxon>Tetraselmis</taxon>
    </lineage>
</organism>
<sequence>MGLSWSSNAALCDSGPPGGAGGSESILPAGVVLPPPETAGQDNTEGPVDYMTLPCPVKYEELMREAMMSLKPDLFEGLRFDFTKPLNNNFAVTHSFFMGNLDVPTNNQQSIKMPVGTYEFGANLVNSKAMMIGRILNDGRLTGRIKYDVNESASLKLQTQLTQEKGYSQMMVDLDVKGQDWNGQFKMGNSAFYGLNYLQSVTPNLALGGEAFWLGQQRKSGVGFAFRHADDKHVATGQLATTGLLSLTYTKKISEKAALASDFMWNWNAREASASFGYDYTFRQCRLRGKIDSNGVVAAYLEERLNVGVNFLLSAEVDHFKKDYKFGFGMTVGE</sequence>
<evidence type="ECO:0000256" key="7">
    <source>
        <dbReference type="ARBA" id="ARBA00022927"/>
    </source>
</evidence>
<comment type="subcellular location">
    <subcellularLocation>
        <location evidence="1">Mitochondrion outer membrane</location>
        <topology evidence="1">Multi-pass membrane protein</topology>
    </subcellularLocation>
</comment>
<keyword evidence="4" id="KW-1134">Transmembrane beta strand</keyword>
<gene>
    <name evidence="14" type="ORF">TCHU04912_LOCUS1784</name>
</gene>
<evidence type="ECO:0000256" key="9">
    <source>
        <dbReference type="ARBA" id="ARBA00023065"/>
    </source>
</evidence>